<keyword evidence="3" id="KW-0540">Nuclease</keyword>
<dbReference type="SUPFAM" id="SSF54060">
    <property type="entry name" value="His-Me finger endonucleases"/>
    <property type="match status" value="1"/>
</dbReference>
<protein>
    <submittedName>
        <fullName evidence="3">DNA/RNA non-specific endonuclease</fullName>
    </submittedName>
</protein>
<dbReference type="PANTHER" id="PTHR13966:SF5">
    <property type="entry name" value="ENDONUCLEASE G, MITOCHONDRIAL"/>
    <property type="match status" value="1"/>
</dbReference>
<keyword evidence="4" id="KW-1185">Reference proteome</keyword>
<evidence type="ECO:0000259" key="2">
    <source>
        <dbReference type="SMART" id="SM00892"/>
    </source>
</evidence>
<sequence>MTQASAAGYDDGFLGAAPQVAVPLPRPADGRTTRELTYPRFTVLLDPERRLAAVTGVNIDGSALLDLPRTGQWRLDPRVADDEQAGPAVYADNDLDRGHLVRRRDPGWGTVSEARAATAATFVYPNAAPQASGFNQSKELWLGLEDHVLEFADATDQRLAVFTAPVLADEDPAYRGILIPRRFFKVAAWATADADGPRLAAAGFVLDQSDLIDVVQGALAVPPLGAFRTFQAPVADIAALSGMDLGPLVAADVLPRTAVRGEDGWRLLRAPADVFLG</sequence>
<reference evidence="3 4" key="1">
    <citation type="journal article" date="2021" name="MBio">
        <title>Poor Competitiveness of Bradyrhizobium in Pigeon Pea Root Colonization in Indian Soils.</title>
        <authorList>
            <person name="Chalasani D."/>
            <person name="Basu A."/>
            <person name="Pullabhotla S.V.S.R.N."/>
            <person name="Jorrin B."/>
            <person name="Neal A.L."/>
            <person name="Poole P.S."/>
            <person name="Podile A.R."/>
            <person name="Tkacz A."/>
        </authorList>
    </citation>
    <scope>NUCLEOTIDE SEQUENCE [LARGE SCALE GENOMIC DNA]</scope>
    <source>
        <strain evidence="3 4">HU14</strain>
    </source>
</reference>
<dbReference type="InterPro" id="IPR020821">
    <property type="entry name" value="ENPP1-3/EXOG-like_nuc-like"/>
</dbReference>
<dbReference type="InterPro" id="IPR044929">
    <property type="entry name" value="DNA/RNA_non-sp_Endonuclease_sf"/>
</dbReference>
<dbReference type="EMBL" id="JAEUAW010000005">
    <property type="protein sequence ID" value="MBW9093645.1"/>
    <property type="molecule type" value="Genomic_DNA"/>
</dbReference>
<dbReference type="PANTHER" id="PTHR13966">
    <property type="entry name" value="ENDONUCLEASE RELATED"/>
    <property type="match status" value="1"/>
</dbReference>
<dbReference type="GO" id="GO:0004519">
    <property type="term" value="F:endonuclease activity"/>
    <property type="evidence" value="ECO:0007669"/>
    <property type="project" value="UniProtKB-KW"/>
</dbReference>
<evidence type="ECO:0000313" key="3">
    <source>
        <dbReference type="EMBL" id="MBW9093645.1"/>
    </source>
</evidence>
<proteinExistence type="predicted"/>
<keyword evidence="3" id="KW-0255">Endonuclease</keyword>
<name>A0ABS7HMI7_9MICO</name>
<organism evidence="3 4">
    <name type="scientific">Microbacterium jejuense</name>
    <dbReference type="NCBI Taxonomy" id="1263637"/>
    <lineage>
        <taxon>Bacteria</taxon>
        <taxon>Bacillati</taxon>
        <taxon>Actinomycetota</taxon>
        <taxon>Actinomycetes</taxon>
        <taxon>Micrococcales</taxon>
        <taxon>Microbacteriaceae</taxon>
        <taxon>Microbacterium</taxon>
    </lineage>
</organism>
<keyword evidence="3" id="KW-0378">Hydrolase</keyword>
<dbReference type="Pfam" id="PF01223">
    <property type="entry name" value="Endonuclease_NS"/>
    <property type="match status" value="1"/>
</dbReference>
<evidence type="ECO:0000313" key="4">
    <source>
        <dbReference type="Proteomes" id="UP001196843"/>
    </source>
</evidence>
<dbReference type="Gene3D" id="3.40.570.10">
    <property type="entry name" value="Extracellular Endonuclease, subunit A"/>
    <property type="match status" value="1"/>
</dbReference>
<dbReference type="InterPro" id="IPR040255">
    <property type="entry name" value="Non-specific_endonuclease"/>
</dbReference>
<dbReference type="RefSeq" id="WP_220300374.1">
    <property type="nucleotide sequence ID" value="NZ_JAEUAW010000005.1"/>
</dbReference>
<gene>
    <name evidence="3" type="ORF">JNB62_08130</name>
</gene>
<dbReference type="InterPro" id="IPR044925">
    <property type="entry name" value="His-Me_finger_sf"/>
</dbReference>
<dbReference type="Proteomes" id="UP001196843">
    <property type="component" value="Unassembled WGS sequence"/>
</dbReference>
<dbReference type="InterPro" id="IPR001604">
    <property type="entry name" value="Endo_G_ENPP1-like_dom"/>
</dbReference>
<accession>A0ABS7HMI7</accession>
<comment type="caution">
    <text evidence="3">The sequence shown here is derived from an EMBL/GenBank/DDBJ whole genome shotgun (WGS) entry which is preliminary data.</text>
</comment>
<dbReference type="SMART" id="SM00477">
    <property type="entry name" value="NUC"/>
    <property type="match status" value="1"/>
</dbReference>
<evidence type="ECO:0000259" key="1">
    <source>
        <dbReference type="SMART" id="SM00477"/>
    </source>
</evidence>
<dbReference type="SMART" id="SM00892">
    <property type="entry name" value="Endonuclease_NS"/>
    <property type="match status" value="1"/>
</dbReference>
<feature type="domain" description="ENPP1-3/EXOG-like endonuclease/phosphodiesterase" evidence="1">
    <location>
        <begin position="38"/>
        <end position="252"/>
    </location>
</feature>
<feature type="domain" description="DNA/RNA non-specific endonuclease/pyrophosphatase/phosphodiesterase" evidence="2">
    <location>
        <begin position="37"/>
        <end position="252"/>
    </location>
</feature>